<dbReference type="AlphaFoldDB" id="X0VBU5"/>
<comment type="caution">
    <text evidence="1">The sequence shown here is derived from an EMBL/GenBank/DDBJ whole genome shotgun (WGS) entry which is preliminary data.</text>
</comment>
<feature type="non-terminal residue" evidence="1">
    <location>
        <position position="256"/>
    </location>
</feature>
<protein>
    <submittedName>
        <fullName evidence="1">Uncharacterized protein</fullName>
    </submittedName>
</protein>
<proteinExistence type="predicted"/>
<feature type="non-terminal residue" evidence="1">
    <location>
        <position position="1"/>
    </location>
</feature>
<evidence type="ECO:0000313" key="1">
    <source>
        <dbReference type="EMBL" id="GAG15800.1"/>
    </source>
</evidence>
<organism evidence="1">
    <name type="scientific">marine sediment metagenome</name>
    <dbReference type="NCBI Taxonomy" id="412755"/>
    <lineage>
        <taxon>unclassified sequences</taxon>
        <taxon>metagenomes</taxon>
        <taxon>ecological metagenomes</taxon>
    </lineage>
</organism>
<sequence length="256" mass="26741">LTTASIVVKINTATFGRTGAITLSAGENTGLRSEIVGTDLYCLMAVSPAIVVKVDLTGFTRTGALSLSSGSGASMESNATDSILYVGTNESPAIIYEVELGGFTEDASVTFESGENSCQGLGYNGTLEQLYCHILAAGPAQSLQVSTGLAFDGAGTGDSLSTRLSARLFTTMASNLGWTIDKNGLTSTTSNWITVNITTELLNSKARYNITRIGTNDAHYADPGSPPLDFVDIPSELLINLNSWLASIDAATGKRF</sequence>
<name>X0VBU5_9ZZZZ</name>
<accession>X0VBU5</accession>
<gene>
    <name evidence="1" type="ORF">S01H1_57941</name>
</gene>
<reference evidence="1" key="1">
    <citation type="journal article" date="2014" name="Front. Microbiol.">
        <title>High frequency of phylogenetically diverse reductive dehalogenase-homologous genes in deep subseafloor sedimentary metagenomes.</title>
        <authorList>
            <person name="Kawai M."/>
            <person name="Futagami T."/>
            <person name="Toyoda A."/>
            <person name="Takaki Y."/>
            <person name="Nishi S."/>
            <person name="Hori S."/>
            <person name="Arai W."/>
            <person name="Tsubouchi T."/>
            <person name="Morono Y."/>
            <person name="Uchiyama I."/>
            <person name="Ito T."/>
            <person name="Fujiyama A."/>
            <person name="Inagaki F."/>
            <person name="Takami H."/>
        </authorList>
    </citation>
    <scope>NUCLEOTIDE SEQUENCE</scope>
    <source>
        <strain evidence="1">Expedition CK06-06</strain>
    </source>
</reference>
<dbReference type="EMBL" id="BARS01037817">
    <property type="protein sequence ID" value="GAG15800.1"/>
    <property type="molecule type" value="Genomic_DNA"/>
</dbReference>